<evidence type="ECO:0000313" key="2">
    <source>
        <dbReference type="Proteomes" id="UP001207468"/>
    </source>
</evidence>
<name>A0ACC0UM22_9AGAM</name>
<accession>A0ACC0UM22</accession>
<organism evidence="1 2">
    <name type="scientific">Russula earlei</name>
    <dbReference type="NCBI Taxonomy" id="71964"/>
    <lineage>
        <taxon>Eukaryota</taxon>
        <taxon>Fungi</taxon>
        <taxon>Dikarya</taxon>
        <taxon>Basidiomycota</taxon>
        <taxon>Agaricomycotina</taxon>
        <taxon>Agaricomycetes</taxon>
        <taxon>Russulales</taxon>
        <taxon>Russulaceae</taxon>
        <taxon>Russula</taxon>
    </lineage>
</organism>
<comment type="caution">
    <text evidence="1">The sequence shown here is derived from an EMBL/GenBank/DDBJ whole genome shotgun (WGS) entry which is preliminary data.</text>
</comment>
<evidence type="ECO:0000313" key="1">
    <source>
        <dbReference type="EMBL" id="KAI9512355.1"/>
    </source>
</evidence>
<gene>
    <name evidence="1" type="ORF">F5148DRAFT_1164306</name>
</gene>
<dbReference type="EMBL" id="JAGFNK010000010">
    <property type="protein sequence ID" value="KAI9512355.1"/>
    <property type="molecule type" value="Genomic_DNA"/>
</dbReference>
<reference evidence="1" key="1">
    <citation type="submission" date="2021-03" db="EMBL/GenBank/DDBJ databases">
        <title>Evolutionary priming and transition to the ectomycorrhizal habit in an iconic lineage of mushroom-forming fungi: is preadaptation a requirement?</title>
        <authorList>
            <consortium name="DOE Joint Genome Institute"/>
            <person name="Looney B.P."/>
            <person name="Miyauchi S."/>
            <person name="Morin E."/>
            <person name="Drula E."/>
            <person name="Courty P.E."/>
            <person name="Chicoki N."/>
            <person name="Fauchery L."/>
            <person name="Kohler A."/>
            <person name="Kuo A."/>
            <person name="LaButti K."/>
            <person name="Pangilinan J."/>
            <person name="Lipzen A."/>
            <person name="Riley R."/>
            <person name="Andreopoulos W."/>
            <person name="He G."/>
            <person name="Johnson J."/>
            <person name="Barry K.W."/>
            <person name="Grigoriev I.V."/>
            <person name="Nagy L."/>
            <person name="Hibbett D."/>
            <person name="Henrissat B."/>
            <person name="Matheny P.B."/>
            <person name="Labbe J."/>
            <person name="Martin A.F."/>
        </authorList>
    </citation>
    <scope>NUCLEOTIDE SEQUENCE</scope>
    <source>
        <strain evidence="1">BPL698</strain>
    </source>
</reference>
<sequence>MAKADRDDALNTLASRLFAAMLDDIVVDVALQSHQEVARNRTRCDACHTHCRQVHAPASSSAAVGAATASQSTLPGSRPATPPRDAGTPAPAGTPNGSVNKDGTVMLECVGCGRPMASNRYASHLSGCIGVGTGTRRAAARNATSKSKLGSDAGRSASPYPGSENGNASDHAAPPPPPGPKKKGRPPKNKPKGSSQVASNVAAAAANDDGEALPNRKRPGSPLSSPTKNVKKQKVSATPLARAGTNPSLGPPGAKSQSKIPSRLRESSTAPLPEPEAPGASPASHSSSPGTAATPTSSVLGNGKPNGGAVAEEKKVPPRVPSPPRAPLPVTRRPETDYLVDVEGDETGSSTDTDSD</sequence>
<dbReference type="Proteomes" id="UP001207468">
    <property type="component" value="Unassembled WGS sequence"/>
</dbReference>
<proteinExistence type="predicted"/>
<protein>
    <submittedName>
        <fullName evidence="1">Uncharacterized protein</fullName>
    </submittedName>
</protein>
<keyword evidence="2" id="KW-1185">Reference proteome</keyword>